<name>A0AA88J9K0_TACVA</name>
<dbReference type="AlphaFoldDB" id="A0AA88J9K0"/>
<sequence length="126" mass="13980">MEPRGRRTSGFSPVSLRSRGLDLKAPGCNFHKSRTVQNKVLSNITSSNITSSNITSSNITSYAGKQIYIINSDLLESVLDCWMFSTSSCVTLFSYLSSIKGFLMTRVNPEHEEHAEGLKIKRPGFT</sequence>
<evidence type="ECO:0000313" key="2">
    <source>
        <dbReference type="Proteomes" id="UP001187315"/>
    </source>
</evidence>
<gene>
    <name evidence="1" type="ORF">Q7C36_021598</name>
</gene>
<proteinExistence type="predicted"/>
<dbReference type="EMBL" id="JAVHJS010000023">
    <property type="protein sequence ID" value="KAK2819952.1"/>
    <property type="molecule type" value="Genomic_DNA"/>
</dbReference>
<reference evidence="1" key="1">
    <citation type="submission" date="2023-08" db="EMBL/GenBank/DDBJ databases">
        <title>Pelteobagrus vachellii genome.</title>
        <authorList>
            <person name="Liu H."/>
        </authorList>
    </citation>
    <scope>NUCLEOTIDE SEQUENCE</scope>
    <source>
        <strain evidence="1">PRFRI_2022a</strain>
        <tissue evidence="1">Muscle</tissue>
    </source>
</reference>
<evidence type="ECO:0000313" key="1">
    <source>
        <dbReference type="EMBL" id="KAK2819952.1"/>
    </source>
</evidence>
<dbReference type="Proteomes" id="UP001187315">
    <property type="component" value="Unassembled WGS sequence"/>
</dbReference>
<comment type="caution">
    <text evidence="1">The sequence shown here is derived from an EMBL/GenBank/DDBJ whole genome shotgun (WGS) entry which is preliminary data.</text>
</comment>
<organism evidence="1 2">
    <name type="scientific">Tachysurus vachellii</name>
    <name type="common">Darkbarbel catfish</name>
    <name type="synonym">Pelteobagrus vachellii</name>
    <dbReference type="NCBI Taxonomy" id="175792"/>
    <lineage>
        <taxon>Eukaryota</taxon>
        <taxon>Metazoa</taxon>
        <taxon>Chordata</taxon>
        <taxon>Craniata</taxon>
        <taxon>Vertebrata</taxon>
        <taxon>Euteleostomi</taxon>
        <taxon>Actinopterygii</taxon>
        <taxon>Neopterygii</taxon>
        <taxon>Teleostei</taxon>
        <taxon>Ostariophysi</taxon>
        <taxon>Siluriformes</taxon>
        <taxon>Bagridae</taxon>
        <taxon>Tachysurus</taxon>
    </lineage>
</organism>
<keyword evidence="2" id="KW-1185">Reference proteome</keyword>
<accession>A0AA88J9K0</accession>
<protein>
    <submittedName>
        <fullName evidence="1">Uncharacterized protein</fullName>
    </submittedName>
</protein>